<dbReference type="CDD" id="cd00118">
    <property type="entry name" value="LysM"/>
    <property type="match status" value="1"/>
</dbReference>
<organism evidence="2 3">
    <name type="scientific">Tenacibaculum vairaonense</name>
    <dbReference type="NCBI Taxonomy" id="3137860"/>
    <lineage>
        <taxon>Bacteria</taxon>
        <taxon>Pseudomonadati</taxon>
        <taxon>Bacteroidota</taxon>
        <taxon>Flavobacteriia</taxon>
        <taxon>Flavobacteriales</taxon>
        <taxon>Flavobacteriaceae</taxon>
        <taxon>Tenacibaculum</taxon>
    </lineage>
</organism>
<evidence type="ECO:0000259" key="1">
    <source>
        <dbReference type="PROSITE" id="PS51782"/>
    </source>
</evidence>
<gene>
    <name evidence="2" type="ORF">T190115A13A_20113</name>
</gene>
<proteinExistence type="predicted"/>
<accession>A0ABP1F8Y0</accession>
<dbReference type="Gene3D" id="3.10.350.10">
    <property type="entry name" value="LysM domain"/>
    <property type="match status" value="1"/>
</dbReference>
<evidence type="ECO:0000313" key="2">
    <source>
        <dbReference type="EMBL" id="CAL2106833.1"/>
    </source>
</evidence>
<dbReference type="Proteomes" id="UP001497602">
    <property type="component" value="Unassembled WGS sequence"/>
</dbReference>
<dbReference type="InterPro" id="IPR036779">
    <property type="entry name" value="LysM_dom_sf"/>
</dbReference>
<dbReference type="RefSeq" id="WP_348738559.1">
    <property type="nucleotide sequence ID" value="NZ_CAXJRC010000022.1"/>
</dbReference>
<protein>
    <submittedName>
        <fullName evidence="2">LysM domain-containing protein</fullName>
    </submittedName>
</protein>
<dbReference type="EMBL" id="CAXJRC010000022">
    <property type="protein sequence ID" value="CAL2106833.1"/>
    <property type="molecule type" value="Genomic_DNA"/>
</dbReference>
<dbReference type="PROSITE" id="PS51782">
    <property type="entry name" value="LYSM"/>
    <property type="match status" value="1"/>
</dbReference>
<sequence length="243" mass="28201">MSEGKLQKLVIRCYKEDTFEKKDEIEELRYTALLNPDKYAQTYKTEYKTEQGSGNSNSDPKFTRSVPSDLDLEFLFDRTGVIAHFGNDKEAKQDEKFYTDHGKGIIEDIEKFKKAVFDYNGDKHKPNYLKIIWGSLNFNCVLTNLSFEYKLFKADGTPLRAIAKAKFIAYIEPKKRVAKENNQSPDLTHYRIVKDGDTLPLMTYKIYGDPKYYLEIAKVNNLSNFRKLQPGQELFFPPIAKIS</sequence>
<comment type="caution">
    <text evidence="2">The sequence shown here is derived from an EMBL/GenBank/DDBJ whole genome shotgun (WGS) entry which is preliminary data.</text>
</comment>
<keyword evidence="3" id="KW-1185">Reference proteome</keyword>
<evidence type="ECO:0000313" key="3">
    <source>
        <dbReference type="Proteomes" id="UP001497602"/>
    </source>
</evidence>
<reference evidence="2 3" key="1">
    <citation type="submission" date="2024-05" db="EMBL/GenBank/DDBJ databases">
        <authorList>
            <person name="Duchaud E."/>
        </authorList>
    </citation>
    <scope>NUCLEOTIDE SEQUENCE [LARGE SCALE GENOMIC DNA]</scope>
    <source>
        <strain evidence="2">Ena-SAMPLE-TAB-13-05-2024-13:56:06:370-140305</strain>
    </source>
</reference>
<feature type="domain" description="LysM" evidence="1">
    <location>
        <begin position="189"/>
        <end position="236"/>
    </location>
</feature>
<dbReference type="InterPro" id="IPR045361">
    <property type="entry name" value="CIS_tube_prot_N"/>
</dbReference>
<name>A0ABP1F8Y0_9FLAO</name>
<dbReference type="InterPro" id="IPR018392">
    <property type="entry name" value="LysM"/>
</dbReference>
<dbReference type="Pfam" id="PF19266">
    <property type="entry name" value="CIS_tube"/>
    <property type="match status" value="1"/>
</dbReference>